<dbReference type="Gene3D" id="3.80.10.10">
    <property type="entry name" value="Ribonuclease Inhibitor"/>
    <property type="match status" value="1"/>
</dbReference>
<name>A0ABQ8VUL1_9AGAR</name>
<evidence type="ECO:0000313" key="1">
    <source>
        <dbReference type="EMBL" id="KAJ4498250.1"/>
    </source>
</evidence>
<accession>A0ABQ8VUL1</accession>
<proteinExistence type="predicted"/>
<organism evidence="1 2">
    <name type="scientific">Lentinula lateritia</name>
    <dbReference type="NCBI Taxonomy" id="40482"/>
    <lineage>
        <taxon>Eukaryota</taxon>
        <taxon>Fungi</taxon>
        <taxon>Dikarya</taxon>
        <taxon>Basidiomycota</taxon>
        <taxon>Agaricomycotina</taxon>
        <taxon>Agaricomycetes</taxon>
        <taxon>Agaricomycetidae</taxon>
        <taxon>Agaricales</taxon>
        <taxon>Marasmiineae</taxon>
        <taxon>Omphalotaceae</taxon>
        <taxon>Lentinula</taxon>
    </lineage>
</organism>
<dbReference type="InterPro" id="IPR032675">
    <property type="entry name" value="LRR_dom_sf"/>
</dbReference>
<gene>
    <name evidence="1" type="ORF">C8R41DRAFT_916877</name>
</gene>
<protein>
    <recommendedName>
        <fullName evidence="3">F-box domain-containing protein</fullName>
    </recommendedName>
</protein>
<keyword evidence="2" id="KW-1185">Reference proteome</keyword>
<evidence type="ECO:0008006" key="3">
    <source>
        <dbReference type="Google" id="ProtNLM"/>
    </source>
</evidence>
<dbReference type="EMBL" id="JANVFT010000017">
    <property type="protein sequence ID" value="KAJ4498250.1"/>
    <property type="molecule type" value="Genomic_DNA"/>
</dbReference>
<dbReference type="Proteomes" id="UP001150217">
    <property type="component" value="Unassembled WGS sequence"/>
</dbReference>
<comment type="caution">
    <text evidence="1">The sequence shown here is derived from an EMBL/GenBank/DDBJ whole genome shotgun (WGS) entry which is preliminary data.</text>
</comment>
<reference evidence="1" key="1">
    <citation type="submission" date="2022-08" db="EMBL/GenBank/DDBJ databases">
        <title>A Global Phylogenomic Analysis of the Shiitake Genus Lentinula.</title>
        <authorList>
            <consortium name="DOE Joint Genome Institute"/>
            <person name="Sierra-Patev S."/>
            <person name="Min B."/>
            <person name="Naranjo-Ortiz M."/>
            <person name="Looney B."/>
            <person name="Konkel Z."/>
            <person name="Slot J.C."/>
            <person name="Sakamoto Y."/>
            <person name="Steenwyk J.L."/>
            <person name="Rokas A."/>
            <person name="Carro J."/>
            <person name="Camarero S."/>
            <person name="Ferreira P."/>
            <person name="Molpeceres G."/>
            <person name="Ruiz-Duenas F.J."/>
            <person name="Serrano A."/>
            <person name="Henrissat B."/>
            <person name="Drula E."/>
            <person name="Hughes K.W."/>
            <person name="Mata J.L."/>
            <person name="Ishikawa N.K."/>
            <person name="Vargas-Isla R."/>
            <person name="Ushijima S."/>
            <person name="Smith C.A."/>
            <person name="Ahrendt S."/>
            <person name="Andreopoulos W."/>
            <person name="He G."/>
            <person name="Labutti K."/>
            <person name="Lipzen A."/>
            <person name="Ng V."/>
            <person name="Riley R."/>
            <person name="Sandor L."/>
            <person name="Barry K."/>
            <person name="Martinez A.T."/>
            <person name="Xiao Y."/>
            <person name="Gibbons J.G."/>
            <person name="Terashima K."/>
            <person name="Grigoriev I.V."/>
            <person name="Hibbett D.S."/>
        </authorList>
    </citation>
    <scope>NUCLEOTIDE SEQUENCE</scope>
    <source>
        <strain evidence="1">RHP3577 ss4</strain>
    </source>
</reference>
<sequence>MFATKGILVPVQLMERDTSSTSPFDCPVGNLPVEVHSTIFLIGQAIERLEREMEILDDEEFTGPSSPFEVRVSHVNARWRSVALSTGQLWTDFVVQPGYSSESVKAYFSRSKQCLLDIQLRNCPETSITNNILSALFQDSIRWRSCIIEAGLDSWTMNHIVPIAAPNLERVEFVVKAPDRARRFGEVWQGRPVLNGGCPGLKEATLRGFALHFARPPLSSVTRLHLDYRGHLPLSYDEFRALLTNAPSLENFSINGVVIESTPHNHTRTVIVLPKLLRLGISSPHGQVYSGILLTVKAPLLQSLILEGAQDSDLDPFLDAPYDLPHLRSFSLCGSAFAPSKLNKIYVLFPSLEEIVVMDVVFNPSEILRVVSEFIRDLGLAPSHLIQSTLSTSQEPQTLKLMLNPDQRSELRELLQQRLIDEEVVDLDNSKWSFIKFFDWLQNFVTAEILLSVTTQHM</sequence>
<evidence type="ECO:0000313" key="2">
    <source>
        <dbReference type="Proteomes" id="UP001150217"/>
    </source>
</evidence>
<dbReference type="SUPFAM" id="SSF52047">
    <property type="entry name" value="RNI-like"/>
    <property type="match status" value="1"/>
</dbReference>